<dbReference type="EMBL" id="SRLC01000002">
    <property type="protein sequence ID" value="TGE22143.1"/>
    <property type="molecule type" value="Genomic_DNA"/>
</dbReference>
<name>A0A4Z0PZ16_9BACT</name>
<reference evidence="3 4" key="1">
    <citation type="submission" date="2019-04" db="EMBL/GenBank/DDBJ databases">
        <authorList>
            <person name="Feng G."/>
            <person name="Zhang J."/>
            <person name="Zhu H."/>
        </authorList>
    </citation>
    <scope>NUCLEOTIDE SEQUENCE [LARGE SCALE GENOMIC DNA]</scope>
    <source>
        <strain evidence="3 4">JCM 31653</strain>
    </source>
</reference>
<dbReference type="NCBIfam" id="TIGR04183">
    <property type="entry name" value="Por_Secre_tail"/>
    <property type="match status" value="1"/>
</dbReference>
<evidence type="ECO:0000256" key="1">
    <source>
        <dbReference type="SAM" id="SignalP"/>
    </source>
</evidence>
<gene>
    <name evidence="3" type="ORF">E5K00_18000</name>
</gene>
<proteinExistence type="predicted"/>
<dbReference type="InterPro" id="IPR026444">
    <property type="entry name" value="Secre_tail"/>
</dbReference>
<comment type="caution">
    <text evidence="3">The sequence shown here is derived from an EMBL/GenBank/DDBJ whole genome shotgun (WGS) entry which is preliminary data.</text>
</comment>
<dbReference type="RefSeq" id="WP_135464663.1">
    <property type="nucleotide sequence ID" value="NZ_SRLC01000002.1"/>
</dbReference>
<feature type="signal peptide" evidence="1">
    <location>
        <begin position="1"/>
        <end position="23"/>
    </location>
</feature>
<evidence type="ECO:0000313" key="3">
    <source>
        <dbReference type="EMBL" id="TGE22143.1"/>
    </source>
</evidence>
<feature type="chain" id="PRO_5021363104" evidence="1">
    <location>
        <begin position="24"/>
        <end position="850"/>
    </location>
</feature>
<dbReference type="AlphaFoldDB" id="A0A4Z0PZ16"/>
<accession>A0A4Z0PZ16</accession>
<protein>
    <submittedName>
        <fullName evidence="3">T9SS type A sorting domain-containing protein</fullName>
    </submittedName>
</protein>
<dbReference type="OrthoDB" id="7061696at2"/>
<feature type="domain" description="Secretion system C-terminal sorting" evidence="2">
    <location>
        <begin position="774"/>
        <end position="848"/>
    </location>
</feature>
<organism evidence="3 4">
    <name type="scientific">Hymenobacter aquaticus</name>
    <dbReference type="NCBI Taxonomy" id="1867101"/>
    <lineage>
        <taxon>Bacteria</taxon>
        <taxon>Pseudomonadati</taxon>
        <taxon>Bacteroidota</taxon>
        <taxon>Cytophagia</taxon>
        <taxon>Cytophagales</taxon>
        <taxon>Hymenobacteraceae</taxon>
        <taxon>Hymenobacter</taxon>
    </lineage>
</organism>
<dbReference type="Pfam" id="PF18962">
    <property type="entry name" value="Por_Secre_tail"/>
    <property type="match status" value="1"/>
</dbReference>
<keyword evidence="1" id="KW-0732">Signal</keyword>
<evidence type="ECO:0000259" key="2">
    <source>
        <dbReference type="Pfam" id="PF18962"/>
    </source>
</evidence>
<keyword evidence="4" id="KW-1185">Reference proteome</keyword>
<evidence type="ECO:0000313" key="4">
    <source>
        <dbReference type="Proteomes" id="UP000297549"/>
    </source>
</evidence>
<sequence length="850" mass="91415">MKSLHSLLLLLPLTLGLNGTLHAQPPSPCGTVAPNDMTSRDFATWDWETPRSGPAGSLAYCRTWAIRRTSQSDQSVGNPANAPWESATSGVMQQILINKDYTKAKGWVLLRENLGALVPIGTPYFVLYNKYTGMIRTFFYVDNSQGEYINGAVVTMSHSSVNQRSTGVMALRNDLLLAPDKYASRTDLKDEVFAYVTKLVSQQATWIMAEFSTAYDPNTGDSRFVGNTLEFAVQGIKESKMALKGDLNFSTTAQEGYAIAGKTSEVIQNETPPTSSNAASGTKKFFANGKKILGSVTKDQAVSFFEKISTKTTKLANNTKAQHPGRKAIFEGIASITSNSGGLLKTMKSVLEVAGTASAVFGAIGTVVGFLFPSDDAEAATSPGFIPTVSTGSISLSGTITTTYPLANVLIQLPGTQHNANGSTQPYYDCKLGIFSLKNTPVLNKRAWTCVVGEQTVYDPCYDMTAAGCQGGWVTQPAYDPLESYQIANDVIASYNKAAGLDLSSVEVALVARNTGPLYYAEGYYGTNNTDTRQIRDYMEDQFKSGVIELIRLDNNDSVHTFQTPFVSLSCAKNLSITVKPGSQVYLRVKAILQRSDRPNDTPPVFYVQDYAVDVNAGNAVATNPRFGTGNEPPFTNLATPLDGTKIDEDLSNNTGNATQFTSPFVFQAFNSVTAANNGWAPDGVDNSITINHPSTTTATKLLANNTVALGEGFSVTVGTNFVALPTLIEKLTCGPLPVEFSPVGSCPYNGNAYPRVALAAEQTKEVPLNDFTLYPNPSHGQVQLELNAAAGTETTVRVYNVYGSLVQDLRKLPRGQKQLSLSLEGQPAGIYIVQVTMGQKTVSKKVVLQ</sequence>
<dbReference type="Proteomes" id="UP000297549">
    <property type="component" value="Unassembled WGS sequence"/>
</dbReference>